<dbReference type="EMBL" id="VNIQ01000001">
    <property type="protein sequence ID" value="TYQ07900.1"/>
    <property type="molecule type" value="Genomic_DNA"/>
</dbReference>
<dbReference type="InterPro" id="IPR036412">
    <property type="entry name" value="HAD-like_sf"/>
</dbReference>
<comment type="caution">
    <text evidence="1">The sequence shown here is derived from an EMBL/GenBank/DDBJ whole genome shotgun (WGS) entry which is preliminary data.</text>
</comment>
<dbReference type="PANTHER" id="PTHR19288">
    <property type="entry name" value="4-NITROPHENYLPHOSPHATASE-RELATED"/>
    <property type="match status" value="1"/>
</dbReference>
<sequence>MADIEGVLFDIDGVLLTSWQPIEGAGEAVRDVRSRGLACGFLTNTTSRSSTLIAEGLCDAGIAVEPSQIVTAARLTAEYVRATYPEAKAWVLNNGDVSSDLEGIELVDKNPDVVILGGAGPEFTHEALSQVLEYLLDGVPVVAMHRGMMWETDTGLKIDTGTYLPGFEEVAGVNIAAVGKPSLTGFLAATELMDVDAEATVMVGDDLIGDILSSQRVGLTGVLVRTGKFRQAVLELATQQPDYVIDSVADLPGLLETLLES</sequence>
<name>A0A652YWP5_NOCGL</name>
<dbReference type="InterPro" id="IPR006357">
    <property type="entry name" value="HAD-SF_hydro_IIA"/>
</dbReference>
<accession>A0A652YWP5</accession>
<dbReference type="Gene3D" id="3.40.50.1000">
    <property type="entry name" value="HAD superfamily/HAD-like"/>
    <property type="match status" value="2"/>
</dbReference>
<dbReference type="NCBIfam" id="TIGR01460">
    <property type="entry name" value="HAD-SF-IIA"/>
    <property type="match status" value="1"/>
</dbReference>
<dbReference type="PANTHER" id="PTHR19288:SF46">
    <property type="entry name" value="HALOACID DEHALOGENASE-LIKE HYDROLASE DOMAIN-CONTAINING PROTEIN 2"/>
    <property type="match status" value="1"/>
</dbReference>
<keyword evidence="1" id="KW-0378">Hydrolase</keyword>
<proteinExistence type="predicted"/>
<protein>
    <submittedName>
        <fullName evidence="1">HAD superfamily hydrolase (TIGR01458 family)</fullName>
    </submittedName>
</protein>
<organism evidence="1">
    <name type="scientific">Nocardia globerula</name>
    <dbReference type="NCBI Taxonomy" id="1818"/>
    <lineage>
        <taxon>Bacteria</taxon>
        <taxon>Bacillati</taxon>
        <taxon>Actinomycetota</taxon>
        <taxon>Actinomycetes</taxon>
        <taxon>Mycobacteriales</taxon>
        <taxon>Nocardiaceae</taxon>
        <taxon>Nocardia</taxon>
    </lineage>
</organism>
<dbReference type="Pfam" id="PF13344">
    <property type="entry name" value="Hydrolase_6"/>
    <property type="match status" value="1"/>
</dbReference>
<dbReference type="Pfam" id="PF13242">
    <property type="entry name" value="Hydrolase_like"/>
    <property type="match status" value="1"/>
</dbReference>
<evidence type="ECO:0000313" key="1">
    <source>
        <dbReference type="EMBL" id="TYQ07900.1"/>
    </source>
</evidence>
<gene>
    <name evidence="1" type="ORF">FNL38_101267</name>
</gene>
<dbReference type="SUPFAM" id="SSF56784">
    <property type="entry name" value="HAD-like"/>
    <property type="match status" value="1"/>
</dbReference>
<dbReference type="InterPro" id="IPR023214">
    <property type="entry name" value="HAD_sf"/>
</dbReference>
<reference evidence="1" key="1">
    <citation type="submission" date="2019-07" db="EMBL/GenBank/DDBJ databases">
        <title>Genomic Encyclopedia of Type Strains, Phase IV (KMG-IV): sequencing the most valuable type-strain genomes for metagenomic binning, comparative biology and taxonomic classification.</title>
        <authorList>
            <person name="Goeker M."/>
        </authorList>
    </citation>
    <scope>NUCLEOTIDE SEQUENCE</scope>
    <source>
        <strain evidence="1">DSM 44596</strain>
    </source>
</reference>
<dbReference type="GO" id="GO:0005737">
    <property type="term" value="C:cytoplasm"/>
    <property type="evidence" value="ECO:0007669"/>
    <property type="project" value="TreeGrafter"/>
</dbReference>
<dbReference type="AlphaFoldDB" id="A0A652YWP5"/>
<dbReference type="GO" id="GO:0016791">
    <property type="term" value="F:phosphatase activity"/>
    <property type="evidence" value="ECO:0007669"/>
    <property type="project" value="TreeGrafter"/>
</dbReference>